<dbReference type="PROSITE" id="PS51186">
    <property type="entry name" value="GNAT"/>
    <property type="match status" value="1"/>
</dbReference>
<evidence type="ECO:0000259" key="4">
    <source>
        <dbReference type="PROSITE" id="PS51186"/>
    </source>
</evidence>
<accession>A0A4Y8AJW7</accession>
<feature type="domain" description="N-acetyltransferase" evidence="4">
    <location>
        <begin position="1"/>
        <end position="187"/>
    </location>
</feature>
<dbReference type="Gene3D" id="3.40.630.30">
    <property type="match status" value="1"/>
</dbReference>
<gene>
    <name evidence="6" type="ORF">E2R65_03815</name>
    <name evidence="5" type="ORF">GGR35_000227</name>
</gene>
<evidence type="ECO:0000313" key="5">
    <source>
        <dbReference type="EMBL" id="MBB3967641.1"/>
    </source>
</evidence>
<evidence type="ECO:0000256" key="2">
    <source>
        <dbReference type="ARBA" id="ARBA00023315"/>
    </source>
</evidence>
<dbReference type="RefSeq" id="WP_134335137.1">
    <property type="nucleotide sequence ID" value="NZ_BMCZ01000001.1"/>
</dbReference>
<keyword evidence="3" id="KW-0732">Signal</keyword>
<dbReference type="PANTHER" id="PTHR43877">
    <property type="entry name" value="AMINOALKYLPHOSPHONATE N-ACETYLTRANSFERASE-RELATED-RELATED"/>
    <property type="match status" value="1"/>
</dbReference>
<protein>
    <submittedName>
        <fullName evidence="6">N-acetyltransferase</fullName>
    </submittedName>
    <submittedName>
        <fullName evidence="5">Ribosomal protein S18 acetylase RimI-like enzyme</fullName>
    </submittedName>
</protein>
<dbReference type="EMBL" id="JACIEG010000001">
    <property type="protein sequence ID" value="MBB3967641.1"/>
    <property type="molecule type" value="Genomic_DNA"/>
</dbReference>
<evidence type="ECO:0000313" key="8">
    <source>
        <dbReference type="Proteomes" id="UP000583101"/>
    </source>
</evidence>
<dbReference type="AlphaFoldDB" id="A0A4Y8AJW7"/>
<name>A0A4Y8AJW7_9SPHI</name>
<keyword evidence="8" id="KW-1185">Reference proteome</keyword>
<dbReference type="InterPro" id="IPR050832">
    <property type="entry name" value="Bact_Acetyltransf"/>
</dbReference>
<feature type="signal peptide" evidence="3">
    <location>
        <begin position="1"/>
        <end position="26"/>
    </location>
</feature>
<reference evidence="6" key="2">
    <citation type="submission" date="2019-03" db="EMBL/GenBank/DDBJ databases">
        <authorList>
            <person name="Yan Y.-Q."/>
            <person name="Du Z.-J."/>
        </authorList>
    </citation>
    <scope>NUCLEOTIDE SEQUENCE</scope>
    <source>
        <strain evidence="6">PP-F2FG21</strain>
    </source>
</reference>
<dbReference type="SUPFAM" id="SSF55729">
    <property type="entry name" value="Acyl-CoA N-acyltransferases (Nat)"/>
    <property type="match status" value="1"/>
</dbReference>
<sequence>MIRPAQPADAPAIAQLILLAMGDALAAKLANSPDREVALQLFERFAAQTGNQYSYSNILVWAQQAEVCGMIMAYNGAQLDELRKPFLHYTRSRLGFTGQPEDETQPGEYYIDCLAVSPAHQGKGIAKKLITALLERAAAIGHHTVGLLVNKGNPKAKKLYIHLGFKVMGDQALLGGVHEHLQYHLEA</sequence>
<evidence type="ECO:0000313" key="6">
    <source>
        <dbReference type="EMBL" id="TEW69303.1"/>
    </source>
</evidence>
<organism evidence="6 7">
    <name type="scientific">Mucilaginibacter phyllosphaerae</name>
    <dbReference type="NCBI Taxonomy" id="1812349"/>
    <lineage>
        <taxon>Bacteria</taxon>
        <taxon>Pseudomonadati</taxon>
        <taxon>Bacteroidota</taxon>
        <taxon>Sphingobacteriia</taxon>
        <taxon>Sphingobacteriales</taxon>
        <taxon>Sphingobacteriaceae</taxon>
        <taxon>Mucilaginibacter</taxon>
    </lineage>
</organism>
<reference evidence="5 8" key="3">
    <citation type="submission" date="2020-08" db="EMBL/GenBank/DDBJ databases">
        <title>Genomic Encyclopedia of Type Strains, Phase IV (KMG-IV): sequencing the most valuable type-strain genomes for metagenomic binning, comparative biology and taxonomic classification.</title>
        <authorList>
            <person name="Goeker M."/>
        </authorList>
    </citation>
    <scope>NUCLEOTIDE SEQUENCE [LARGE SCALE GENOMIC DNA]</scope>
    <source>
        <strain evidence="5 8">DSM 100995</strain>
    </source>
</reference>
<evidence type="ECO:0000256" key="1">
    <source>
        <dbReference type="ARBA" id="ARBA00022679"/>
    </source>
</evidence>
<feature type="chain" id="PRO_5044616722" evidence="3">
    <location>
        <begin position="27"/>
        <end position="187"/>
    </location>
</feature>
<comment type="caution">
    <text evidence="6">The sequence shown here is derived from an EMBL/GenBank/DDBJ whole genome shotgun (WGS) entry which is preliminary data.</text>
</comment>
<dbReference type="GO" id="GO:0016747">
    <property type="term" value="F:acyltransferase activity, transferring groups other than amino-acyl groups"/>
    <property type="evidence" value="ECO:0007669"/>
    <property type="project" value="InterPro"/>
</dbReference>
<dbReference type="InterPro" id="IPR016181">
    <property type="entry name" value="Acyl_CoA_acyltransferase"/>
</dbReference>
<evidence type="ECO:0000313" key="7">
    <source>
        <dbReference type="Proteomes" id="UP000297248"/>
    </source>
</evidence>
<dbReference type="Proteomes" id="UP000583101">
    <property type="component" value="Unassembled WGS sequence"/>
</dbReference>
<dbReference type="OrthoDB" id="5319888at2"/>
<dbReference type="Pfam" id="PF00583">
    <property type="entry name" value="Acetyltransf_1"/>
    <property type="match status" value="1"/>
</dbReference>
<dbReference type="Proteomes" id="UP000297248">
    <property type="component" value="Unassembled WGS sequence"/>
</dbReference>
<evidence type="ECO:0000256" key="3">
    <source>
        <dbReference type="SAM" id="SignalP"/>
    </source>
</evidence>
<keyword evidence="1 6" id="KW-0808">Transferase</keyword>
<dbReference type="EMBL" id="SNQG01000001">
    <property type="protein sequence ID" value="TEW69303.1"/>
    <property type="molecule type" value="Genomic_DNA"/>
</dbReference>
<dbReference type="InterPro" id="IPR000182">
    <property type="entry name" value="GNAT_dom"/>
</dbReference>
<keyword evidence="2" id="KW-0012">Acyltransferase</keyword>
<reference evidence="6 7" key="1">
    <citation type="journal article" date="2016" name="Int. J. Syst. Evol. Microbiol.">
        <title>Proposal of Mucilaginibacter phyllosphaerae sp. nov. isolated from the phyllosphere of Galium album.</title>
        <authorList>
            <person name="Aydogan E.L."/>
            <person name="Busse H.J."/>
            <person name="Moser G."/>
            <person name="Muller C."/>
            <person name="Kampfer P."/>
            <person name="Glaeser S.P."/>
        </authorList>
    </citation>
    <scope>NUCLEOTIDE SEQUENCE [LARGE SCALE GENOMIC DNA]</scope>
    <source>
        <strain evidence="6 7">PP-F2FG21</strain>
    </source>
</reference>
<dbReference type="CDD" id="cd04301">
    <property type="entry name" value="NAT_SF"/>
    <property type="match status" value="1"/>
</dbReference>
<proteinExistence type="predicted"/>